<dbReference type="CDD" id="cd18746">
    <property type="entry name" value="PIN_VapC4-5_FitB-like"/>
    <property type="match status" value="1"/>
</dbReference>
<gene>
    <name evidence="9" type="ORF">NX722_11085</name>
</gene>
<proteinExistence type="inferred from homology"/>
<feature type="domain" description="PIN" evidence="8">
    <location>
        <begin position="2"/>
        <end position="129"/>
    </location>
</feature>
<protein>
    <submittedName>
        <fullName evidence="9">Type II toxin-antitoxin system VapC family toxin</fullName>
    </submittedName>
</protein>
<comment type="cofactor">
    <cofactor evidence="1">
        <name>Mg(2+)</name>
        <dbReference type="ChEBI" id="CHEBI:18420"/>
    </cofactor>
</comment>
<evidence type="ECO:0000256" key="3">
    <source>
        <dbReference type="ARBA" id="ARBA00022722"/>
    </source>
</evidence>
<dbReference type="InterPro" id="IPR002716">
    <property type="entry name" value="PIN_dom"/>
</dbReference>
<evidence type="ECO:0000256" key="6">
    <source>
        <dbReference type="ARBA" id="ARBA00022842"/>
    </source>
</evidence>
<keyword evidence="6" id="KW-0460">Magnesium</keyword>
<accession>A0ABT3MUW6</accession>
<comment type="similarity">
    <text evidence="7">Belongs to the PINc/VapC protein family.</text>
</comment>
<keyword evidence="5" id="KW-0378">Hydrolase</keyword>
<evidence type="ECO:0000256" key="2">
    <source>
        <dbReference type="ARBA" id="ARBA00022649"/>
    </source>
</evidence>
<reference evidence="9 10" key="1">
    <citation type="submission" date="2022-10" db="EMBL/GenBank/DDBJ databases">
        <title>High-quality genome sequences of two octocoral-associated bacteria, Endozoicomonas euniceicola EF212 and Endozoicomonas gorgoniicola PS125.</title>
        <authorList>
            <person name="Chiou Y.-J."/>
            <person name="Chen Y.-H."/>
        </authorList>
    </citation>
    <scope>NUCLEOTIDE SEQUENCE [LARGE SCALE GENOMIC DNA]</scope>
    <source>
        <strain evidence="9 10">PS125</strain>
    </source>
</reference>
<keyword evidence="4" id="KW-0479">Metal-binding</keyword>
<keyword evidence="10" id="KW-1185">Reference proteome</keyword>
<dbReference type="PANTHER" id="PTHR33653">
    <property type="entry name" value="RIBONUCLEASE VAPC2"/>
    <property type="match status" value="1"/>
</dbReference>
<dbReference type="InterPro" id="IPR029060">
    <property type="entry name" value="PIN-like_dom_sf"/>
</dbReference>
<evidence type="ECO:0000256" key="7">
    <source>
        <dbReference type="ARBA" id="ARBA00038093"/>
    </source>
</evidence>
<evidence type="ECO:0000313" key="10">
    <source>
        <dbReference type="Proteomes" id="UP001209854"/>
    </source>
</evidence>
<evidence type="ECO:0000259" key="8">
    <source>
        <dbReference type="Pfam" id="PF01850"/>
    </source>
</evidence>
<name>A0ABT3MUW6_9GAMM</name>
<dbReference type="Proteomes" id="UP001209854">
    <property type="component" value="Unassembled WGS sequence"/>
</dbReference>
<dbReference type="Gene3D" id="3.40.50.1010">
    <property type="entry name" value="5'-nuclease"/>
    <property type="match status" value="1"/>
</dbReference>
<dbReference type="RefSeq" id="WP_262568030.1">
    <property type="nucleotide sequence ID" value="NZ_JAPFCC010000001.1"/>
</dbReference>
<organism evidence="9 10">
    <name type="scientific">Endozoicomonas gorgoniicola</name>
    <dbReference type="NCBI Taxonomy" id="1234144"/>
    <lineage>
        <taxon>Bacteria</taxon>
        <taxon>Pseudomonadati</taxon>
        <taxon>Pseudomonadota</taxon>
        <taxon>Gammaproteobacteria</taxon>
        <taxon>Oceanospirillales</taxon>
        <taxon>Endozoicomonadaceae</taxon>
        <taxon>Endozoicomonas</taxon>
    </lineage>
</organism>
<evidence type="ECO:0000256" key="5">
    <source>
        <dbReference type="ARBA" id="ARBA00022801"/>
    </source>
</evidence>
<keyword evidence="2" id="KW-1277">Toxin-antitoxin system</keyword>
<comment type="caution">
    <text evidence="9">The sequence shown here is derived from an EMBL/GenBank/DDBJ whole genome shotgun (WGS) entry which is preliminary data.</text>
</comment>
<evidence type="ECO:0000256" key="1">
    <source>
        <dbReference type="ARBA" id="ARBA00001946"/>
    </source>
</evidence>
<sequence>MYLLDTNVVPVLRKCGSGKGSLSVSEWAKTVAPNELYLSAITILEIEMGILLKIRKDPEQGGVLRAWIKQRLLPAFEGRILPLDTRIALTCAQLHVPNPKSERDAMIAATAIVHQMTVVTRNIQDFEQTGVKLLNPWHHL</sequence>
<dbReference type="SUPFAM" id="SSF88723">
    <property type="entry name" value="PIN domain-like"/>
    <property type="match status" value="1"/>
</dbReference>
<keyword evidence="3" id="KW-0540">Nuclease</keyword>
<dbReference type="PANTHER" id="PTHR33653:SF1">
    <property type="entry name" value="RIBONUCLEASE VAPC2"/>
    <property type="match status" value="1"/>
</dbReference>
<evidence type="ECO:0000256" key="4">
    <source>
        <dbReference type="ARBA" id="ARBA00022723"/>
    </source>
</evidence>
<dbReference type="InterPro" id="IPR050556">
    <property type="entry name" value="Type_II_TA_system_RNase"/>
</dbReference>
<dbReference type="EMBL" id="JAPFCC010000001">
    <property type="protein sequence ID" value="MCW7553171.1"/>
    <property type="molecule type" value="Genomic_DNA"/>
</dbReference>
<evidence type="ECO:0000313" key="9">
    <source>
        <dbReference type="EMBL" id="MCW7553171.1"/>
    </source>
</evidence>
<dbReference type="Pfam" id="PF01850">
    <property type="entry name" value="PIN"/>
    <property type="match status" value="1"/>
</dbReference>